<dbReference type="Proteomes" id="UP001642484">
    <property type="component" value="Unassembled WGS sequence"/>
</dbReference>
<keyword evidence="9" id="KW-1185">Reference proteome</keyword>
<dbReference type="Pfam" id="PF24681">
    <property type="entry name" value="Kelch_KLHDC2_KLHL20_DRC7"/>
    <property type="match status" value="1"/>
</dbReference>
<evidence type="ECO:0000259" key="7">
    <source>
        <dbReference type="Pfam" id="PF01120"/>
    </source>
</evidence>
<evidence type="ECO:0000256" key="5">
    <source>
        <dbReference type="ARBA" id="ARBA00023295"/>
    </source>
</evidence>
<comment type="similarity">
    <text evidence="1">Belongs to the glycosyl hydrolase 29 family.</text>
</comment>
<evidence type="ECO:0000256" key="3">
    <source>
        <dbReference type="ARBA" id="ARBA00022729"/>
    </source>
</evidence>
<dbReference type="Pfam" id="PF01120">
    <property type="entry name" value="Alpha_L_fucos"/>
    <property type="match status" value="1"/>
</dbReference>
<dbReference type="PANTHER" id="PTHR10030:SF37">
    <property type="entry name" value="ALPHA-L-FUCOSIDASE-RELATED"/>
    <property type="match status" value="1"/>
</dbReference>
<evidence type="ECO:0000256" key="1">
    <source>
        <dbReference type="ARBA" id="ARBA00007951"/>
    </source>
</evidence>
<sequence length="681" mass="74548">MARVTAHAAPAIWTALVLHIWTALAWQEAAKDLPVPSPAQLRYQSTDFAVLISFNMGTFAHNGDPCCDQSNWNVKAPYAAGKTRDPATFNPTKLNTTQWMESIQALGANIAVLTAKHGCGFALWPSHATLPDGSLYGYNVGMPGAKVQVDVLKSFVDAAKRAGIGYGFYYSIAKNFYLCRNFYGGNSCTKEVLPGQKNLTEEEYRHVARQQVIELWTKYGSLARIWVDSALDGMGDLMDELQPQAAGTLSNPVDWCGTESGHPSQDVGPQDVWSIGTGTHGDLNSSLWVPKFCDPQLFRQHVWFWEPRLQVRNLSEMISIYHDIVGRGMTMELDVAVDRTGRIPQSHVEVYHQLGNWVRECYGSPLVMTAGYGTNFTLRLNAGQHFDRVQLQEDIVTGQRVRNYTVSFTGAGHHWITVRASAIGRKRIHMLPFIIQVTQPSFLELRIEHATAEPQIKQFAAFAPCAKQGPEQPLNSVESFTPPGLAPPSPPYLGTMSPPFGPAFGTPRERQAAAANGNWQVMPAMAERRGWPAAVALQGLLYVCGGRDEQREPLSSVERLNNFPHVWLPLSPLSGQRAGASAAACGGRLYVCGGAFGAQMLNSVERFDPKVGTWETLPPMSARRAYVAAATIAGTIHVFGGSDGGQCLLSSERFDPVANTWSQLPDMTERRSGAASVALMI</sequence>
<dbReference type="Gene3D" id="3.20.20.80">
    <property type="entry name" value="Glycosidases"/>
    <property type="match status" value="1"/>
</dbReference>
<dbReference type="PANTHER" id="PTHR10030">
    <property type="entry name" value="ALPHA-L-FUCOSIDASE"/>
    <property type="match status" value="1"/>
</dbReference>
<accession>A0ABP0RMS8</accession>
<dbReference type="SUPFAM" id="SSF117281">
    <property type="entry name" value="Kelch motif"/>
    <property type="match status" value="1"/>
</dbReference>
<organism evidence="8 9">
    <name type="scientific">Durusdinium trenchii</name>
    <dbReference type="NCBI Taxonomy" id="1381693"/>
    <lineage>
        <taxon>Eukaryota</taxon>
        <taxon>Sar</taxon>
        <taxon>Alveolata</taxon>
        <taxon>Dinophyceae</taxon>
        <taxon>Suessiales</taxon>
        <taxon>Symbiodiniaceae</taxon>
        <taxon>Durusdinium</taxon>
    </lineage>
</organism>
<evidence type="ECO:0000256" key="6">
    <source>
        <dbReference type="SAM" id="SignalP"/>
    </source>
</evidence>
<comment type="caution">
    <text evidence="8">The sequence shown here is derived from an EMBL/GenBank/DDBJ whole genome shotgun (WGS) entry which is preliminary data.</text>
</comment>
<gene>
    <name evidence="8" type="ORF">CCMP2556_LOCUS47795</name>
</gene>
<keyword evidence="3 6" id="KW-0732">Signal</keyword>
<evidence type="ECO:0000313" key="8">
    <source>
        <dbReference type="EMBL" id="CAK9101374.1"/>
    </source>
</evidence>
<dbReference type="InterPro" id="IPR000933">
    <property type="entry name" value="Glyco_hydro_29"/>
</dbReference>
<feature type="chain" id="PRO_5045941420" description="alpha-L-fucosidase" evidence="6">
    <location>
        <begin position="26"/>
        <end position="681"/>
    </location>
</feature>
<dbReference type="EC" id="3.2.1.51" evidence="2"/>
<evidence type="ECO:0000256" key="2">
    <source>
        <dbReference type="ARBA" id="ARBA00012662"/>
    </source>
</evidence>
<dbReference type="InterPro" id="IPR015915">
    <property type="entry name" value="Kelch-typ_b-propeller"/>
</dbReference>
<dbReference type="EMBL" id="CAXAMN010026217">
    <property type="protein sequence ID" value="CAK9101374.1"/>
    <property type="molecule type" value="Genomic_DNA"/>
</dbReference>
<evidence type="ECO:0000313" key="9">
    <source>
        <dbReference type="Proteomes" id="UP001642484"/>
    </source>
</evidence>
<dbReference type="Gene3D" id="2.60.120.260">
    <property type="entry name" value="Galactose-binding domain-like"/>
    <property type="match status" value="1"/>
</dbReference>
<feature type="domain" description="Glycoside hydrolase family 29 N-terminal" evidence="7">
    <location>
        <begin position="87"/>
        <end position="359"/>
    </location>
</feature>
<reference evidence="8 9" key="1">
    <citation type="submission" date="2024-02" db="EMBL/GenBank/DDBJ databases">
        <authorList>
            <person name="Chen Y."/>
            <person name="Shah S."/>
            <person name="Dougan E. K."/>
            <person name="Thang M."/>
            <person name="Chan C."/>
        </authorList>
    </citation>
    <scope>NUCLEOTIDE SEQUENCE [LARGE SCALE GENOMIC DNA]</scope>
</reference>
<proteinExistence type="inferred from homology"/>
<name>A0ABP0RMS8_9DINO</name>
<dbReference type="SMART" id="SM00812">
    <property type="entry name" value="Alpha_L_fucos"/>
    <property type="match status" value="1"/>
</dbReference>
<evidence type="ECO:0000256" key="4">
    <source>
        <dbReference type="ARBA" id="ARBA00022801"/>
    </source>
</evidence>
<dbReference type="SMART" id="SM00612">
    <property type="entry name" value="Kelch"/>
    <property type="match status" value="3"/>
</dbReference>
<dbReference type="InterPro" id="IPR057739">
    <property type="entry name" value="Glyco_hydro_29_N"/>
</dbReference>
<dbReference type="SUPFAM" id="SSF51445">
    <property type="entry name" value="(Trans)glycosidases"/>
    <property type="match status" value="1"/>
</dbReference>
<keyword evidence="5" id="KW-0326">Glycosidase</keyword>
<keyword evidence="4" id="KW-0378">Hydrolase</keyword>
<feature type="signal peptide" evidence="6">
    <location>
        <begin position="1"/>
        <end position="25"/>
    </location>
</feature>
<dbReference type="InterPro" id="IPR006652">
    <property type="entry name" value="Kelch_1"/>
</dbReference>
<dbReference type="InterPro" id="IPR017853">
    <property type="entry name" value="GH"/>
</dbReference>
<dbReference type="Gene3D" id="2.120.10.80">
    <property type="entry name" value="Kelch-type beta propeller"/>
    <property type="match status" value="1"/>
</dbReference>
<protein>
    <recommendedName>
        <fullName evidence="2">alpha-L-fucosidase</fullName>
        <ecNumber evidence="2">3.2.1.51</ecNumber>
    </recommendedName>
</protein>